<feature type="domain" description="3-hydroxyacyl-CoA dehydrogenase C-terminal" evidence="8">
    <location>
        <begin position="213"/>
        <end position="311"/>
    </location>
</feature>
<dbReference type="InterPro" id="IPR013328">
    <property type="entry name" value="6PGD_dom2"/>
</dbReference>
<evidence type="ECO:0000259" key="9">
    <source>
        <dbReference type="Pfam" id="PF02737"/>
    </source>
</evidence>
<evidence type="ECO:0000256" key="2">
    <source>
        <dbReference type="ARBA" id="ARBA00005086"/>
    </source>
</evidence>
<proteinExistence type="predicted"/>
<dbReference type="InterPro" id="IPR036291">
    <property type="entry name" value="NAD(P)-bd_dom_sf"/>
</dbReference>
<dbReference type="InterPro" id="IPR022694">
    <property type="entry name" value="3-OHacyl-CoA_DH"/>
</dbReference>
<keyword evidence="4 10" id="KW-0560">Oxidoreductase</keyword>
<dbReference type="SUPFAM" id="SSF51735">
    <property type="entry name" value="NAD(P)-binding Rossmann-fold domains"/>
    <property type="match status" value="1"/>
</dbReference>
<dbReference type="Proteomes" id="UP001430755">
    <property type="component" value="Unassembled WGS sequence"/>
</dbReference>
<sequence>MEIKNVTVAGGGVLGSQIALQSAYKGFAVTLWLRSEGSIERTRPKLERLRGIYKASLEALKTDPSAFCRGLTDSPDVPPAQLDELIARVDAAFDSLVLTTDVEQAFGGADLVIEAIAEVIAEKEAFYGSIAGALPEHAVLCTNSSTLLPSAMASFTGRPDRFLALHFANNIWKNNTAEVMGTAETSPASYRAVVDFARAIGMIPLELRKEQPGYLLNSMLVPFLNAAEALLANDVADVETIDRAWMLGTGAPLGPFRILDIVGLTTAYNIVAASPAAQEPGSTAARIAAMLKARIDEGKTGVNAGEGFYRYN</sequence>
<name>A0ABS9WFJ7_9ACTN</name>
<evidence type="ECO:0000259" key="8">
    <source>
        <dbReference type="Pfam" id="PF00725"/>
    </source>
</evidence>
<evidence type="ECO:0000313" key="10">
    <source>
        <dbReference type="EMBL" id="MCI2241550.1"/>
    </source>
</evidence>
<dbReference type="EMBL" id="JAJMLW010000001">
    <property type="protein sequence ID" value="MCI2241550.1"/>
    <property type="molecule type" value="Genomic_DNA"/>
</dbReference>
<evidence type="ECO:0000256" key="5">
    <source>
        <dbReference type="ARBA" id="ARBA00023027"/>
    </source>
</evidence>
<dbReference type="Gene3D" id="1.10.1040.10">
    <property type="entry name" value="N-(1-d-carboxylethyl)-l-norvaline Dehydrogenase, domain 2"/>
    <property type="match status" value="1"/>
</dbReference>
<comment type="pathway">
    <text evidence="2">Lipid metabolism; butanoate metabolism.</text>
</comment>
<evidence type="ECO:0000256" key="1">
    <source>
        <dbReference type="ARBA" id="ARBA00005005"/>
    </source>
</evidence>
<comment type="pathway">
    <text evidence="1">Lipid metabolism; fatty acid beta-oxidation.</text>
</comment>
<dbReference type="Gene3D" id="3.40.50.720">
    <property type="entry name" value="NAD(P)-binding Rossmann-like Domain"/>
    <property type="match status" value="1"/>
</dbReference>
<dbReference type="Pfam" id="PF00725">
    <property type="entry name" value="3HCDH"/>
    <property type="match status" value="1"/>
</dbReference>
<dbReference type="RefSeq" id="WP_242163821.1">
    <property type="nucleotide sequence ID" value="NZ_JAJMLW010000001.1"/>
</dbReference>
<dbReference type="InterPro" id="IPR052242">
    <property type="entry name" value="Mito_3-hydroxyacyl-CoA_DH"/>
</dbReference>
<dbReference type="PANTHER" id="PTHR43561">
    <property type="match status" value="1"/>
</dbReference>
<keyword evidence="6" id="KW-0443">Lipid metabolism</keyword>
<dbReference type="EC" id="1.1.1.35" evidence="10"/>
<dbReference type="PANTHER" id="PTHR43561:SF3">
    <property type="entry name" value="HYDROXYACYL-COENZYME A DEHYDROGENASE, MITOCHONDRIAL"/>
    <property type="match status" value="1"/>
</dbReference>
<keyword evidence="11" id="KW-1185">Reference proteome</keyword>
<evidence type="ECO:0000256" key="4">
    <source>
        <dbReference type="ARBA" id="ARBA00023002"/>
    </source>
</evidence>
<dbReference type="InterPro" id="IPR006176">
    <property type="entry name" value="3-OHacyl-CoA_DH_NAD-bd"/>
</dbReference>
<comment type="caution">
    <text evidence="10">The sequence shown here is derived from an EMBL/GenBank/DDBJ whole genome shotgun (WGS) entry which is preliminary data.</text>
</comment>
<feature type="domain" description="3-hydroxyacyl-CoA dehydrogenase NAD binding" evidence="9">
    <location>
        <begin position="5"/>
        <end position="209"/>
    </location>
</feature>
<evidence type="ECO:0000256" key="3">
    <source>
        <dbReference type="ARBA" id="ARBA00022832"/>
    </source>
</evidence>
<keyword evidence="5" id="KW-0520">NAD</keyword>
<dbReference type="Pfam" id="PF02737">
    <property type="entry name" value="3HCDH_N"/>
    <property type="match status" value="1"/>
</dbReference>
<keyword evidence="3" id="KW-0276">Fatty acid metabolism</keyword>
<protein>
    <submittedName>
        <fullName evidence="10">3-hydroxyacyl-CoA dehydrogenase</fullName>
        <ecNumber evidence="10">1.1.1.35</ecNumber>
    </submittedName>
</protein>
<evidence type="ECO:0000256" key="6">
    <source>
        <dbReference type="ARBA" id="ARBA00023098"/>
    </source>
</evidence>
<dbReference type="NCBIfam" id="NF006143">
    <property type="entry name" value="PRK08293.1"/>
    <property type="match status" value="1"/>
</dbReference>
<gene>
    <name evidence="10" type="ORF">LPT13_04175</name>
</gene>
<accession>A0ABS9WFJ7</accession>
<evidence type="ECO:0000256" key="7">
    <source>
        <dbReference type="ARBA" id="ARBA00049556"/>
    </source>
</evidence>
<dbReference type="InterPro" id="IPR006108">
    <property type="entry name" value="3HC_DH_C"/>
</dbReference>
<organism evidence="10 11">
    <name type="scientific">Adlercreutzia faecimuris</name>
    <dbReference type="NCBI Taxonomy" id="2897341"/>
    <lineage>
        <taxon>Bacteria</taxon>
        <taxon>Bacillati</taxon>
        <taxon>Actinomycetota</taxon>
        <taxon>Coriobacteriia</taxon>
        <taxon>Eggerthellales</taxon>
        <taxon>Eggerthellaceae</taxon>
        <taxon>Adlercreutzia</taxon>
    </lineage>
</organism>
<comment type="catalytic activity">
    <reaction evidence="7">
        <text>a (3S)-3-hydroxyacyl-CoA + NAD(+) = a 3-oxoacyl-CoA + NADH + H(+)</text>
        <dbReference type="Rhea" id="RHEA:22432"/>
        <dbReference type="ChEBI" id="CHEBI:15378"/>
        <dbReference type="ChEBI" id="CHEBI:57318"/>
        <dbReference type="ChEBI" id="CHEBI:57540"/>
        <dbReference type="ChEBI" id="CHEBI:57945"/>
        <dbReference type="ChEBI" id="CHEBI:90726"/>
        <dbReference type="EC" id="1.1.1.35"/>
    </reaction>
</comment>
<dbReference type="GO" id="GO:0003857">
    <property type="term" value="F:(3S)-3-hydroxyacyl-CoA dehydrogenase (NAD+) activity"/>
    <property type="evidence" value="ECO:0007669"/>
    <property type="project" value="UniProtKB-EC"/>
</dbReference>
<dbReference type="InterPro" id="IPR008927">
    <property type="entry name" value="6-PGluconate_DH-like_C_sf"/>
</dbReference>
<dbReference type="PIRSF" id="PIRSF000105">
    <property type="entry name" value="HCDH"/>
    <property type="match status" value="1"/>
</dbReference>
<dbReference type="SUPFAM" id="SSF48179">
    <property type="entry name" value="6-phosphogluconate dehydrogenase C-terminal domain-like"/>
    <property type="match status" value="1"/>
</dbReference>
<evidence type="ECO:0000313" key="11">
    <source>
        <dbReference type="Proteomes" id="UP001430755"/>
    </source>
</evidence>
<reference evidence="10" key="1">
    <citation type="submission" date="2021-11" db="EMBL/GenBank/DDBJ databases">
        <title>A Novel Adlercreutzia Species, isolated from a Allomyrina dichotoma larva feces.</title>
        <authorList>
            <person name="Suh M.K."/>
        </authorList>
    </citation>
    <scope>NUCLEOTIDE SEQUENCE</scope>
    <source>
        <strain evidence="10">JBNU-10</strain>
    </source>
</reference>